<evidence type="ECO:0000313" key="3">
    <source>
        <dbReference type="Proteomes" id="UP000625711"/>
    </source>
</evidence>
<sequence length="73" mass="8343">MEVSSAVTEPQPRIKMNKAFFPRGSDGSELRDPRHAPPAEPSTNDDVEKKKEQRKRRAPVPRGRLADYARETR</sequence>
<feature type="compositionally biased region" description="Basic and acidic residues" evidence="1">
    <location>
        <begin position="64"/>
        <end position="73"/>
    </location>
</feature>
<dbReference type="EMBL" id="JAACXV010000324">
    <property type="protein sequence ID" value="KAF7280065.1"/>
    <property type="molecule type" value="Genomic_DNA"/>
</dbReference>
<feature type="region of interest" description="Disordered" evidence="1">
    <location>
        <begin position="1"/>
        <end position="73"/>
    </location>
</feature>
<reference evidence="2" key="1">
    <citation type="submission" date="2020-08" db="EMBL/GenBank/DDBJ databases">
        <title>Genome sequencing and assembly of the red palm weevil Rhynchophorus ferrugineus.</title>
        <authorList>
            <person name="Dias G.B."/>
            <person name="Bergman C.M."/>
            <person name="Manee M."/>
        </authorList>
    </citation>
    <scope>NUCLEOTIDE SEQUENCE</scope>
    <source>
        <strain evidence="2">AA-2017</strain>
        <tissue evidence="2">Whole larva</tissue>
    </source>
</reference>
<feature type="compositionally biased region" description="Basic and acidic residues" evidence="1">
    <location>
        <begin position="26"/>
        <end position="37"/>
    </location>
</feature>
<comment type="caution">
    <text evidence="2">The sequence shown here is derived from an EMBL/GenBank/DDBJ whole genome shotgun (WGS) entry which is preliminary data.</text>
</comment>
<accession>A0A834MHC2</accession>
<organism evidence="2 3">
    <name type="scientific">Rhynchophorus ferrugineus</name>
    <name type="common">Red palm weevil</name>
    <name type="synonym">Curculio ferrugineus</name>
    <dbReference type="NCBI Taxonomy" id="354439"/>
    <lineage>
        <taxon>Eukaryota</taxon>
        <taxon>Metazoa</taxon>
        <taxon>Ecdysozoa</taxon>
        <taxon>Arthropoda</taxon>
        <taxon>Hexapoda</taxon>
        <taxon>Insecta</taxon>
        <taxon>Pterygota</taxon>
        <taxon>Neoptera</taxon>
        <taxon>Endopterygota</taxon>
        <taxon>Coleoptera</taxon>
        <taxon>Polyphaga</taxon>
        <taxon>Cucujiformia</taxon>
        <taxon>Curculionidae</taxon>
        <taxon>Dryophthorinae</taxon>
        <taxon>Rhynchophorus</taxon>
    </lineage>
</organism>
<gene>
    <name evidence="2" type="ORF">GWI33_006448</name>
</gene>
<name>A0A834MHC2_RHYFE</name>
<dbReference type="AlphaFoldDB" id="A0A834MHC2"/>
<proteinExistence type="predicted"/>
<evidence type="ECO:0000313" key="2">
    <source>
        <dbReference type="EMBL" id="KAF7280065.1"/>
    </source>
</evidence>
<evidence type="ECO:0000256" key="1">
    <source>
        <dbReference type="SAM" id="MobiDB-lite"/>
    </source>
</evidence>
<keyword evidence="3" id="KW-1185">Reference proteome</keyword>
<dbReference type="Proteomes" id="UP000625711">
    <property type="component" value="Unassembled WGS sequence"/>
</dbReference>
<protein>
    <submittedName>
        <fullName evidence="2">Uncharacterized protein</fullName>
    </submittedName>
</protein>